<dbReference type="AlphaFoldDB" id="A0A381ZZX7"/>
<reference evidence="1" key="1">
    <citation type="submission" date="2018-05" db="EMBL/GenBank/DDBJ databases">
        <authorList>
            <person name="Lanie J.A."/>
            <person name="Ng W.-L."/>
            <person name="Kazmierczak K.M."/>
            <person name="Andrzejewski T.M."/>
            <person name="Davidsen T.M."/>
            <person name="Wayne K.J."/>
            <person name="Tettelin H."/>
            <person name="Glass J.I."/>
            <person name="Rusch D."/>
            <person name="Podicherti R."/>
            <person name="Tsui H.-C.T."/>
            <person name="Winkler M.E."/>
        </authorList>
    </citation>
    <scope>NUCLEOTIDE SEQUENCE</scope>
</reference>
<evidence type="ECO:0008006" key="2">
    <source>
        <dbReference type="Google" id="ProtNLM"/>
    </source>
</evidence>
<proteinExistence type="predicted"/>
<dbReference type="Pfam" id="PF02391">
    <property type="entry name" value="MoaE"/>
    <property type="match status" value="1"/>
</dbReference>
<organism evidence="1">
    <name type="scientific">marine metagenome</name>
    <dbReference type="NCBI Taxonomy" id="408172"/>
    <lineage>
        <taxon>unclassified sequences</taxon>
        <taxon>metagenomes</taxon>
        <taxon>ecological metagenomes</taxon>
    </lineage>
</organism>
<dbReference type="GO" id="GO:0006777">
    <property type="term" value="P:Mo-molybdopterin cofactor biosynthetic process"/>
    <property type="evidence" value="ECO:0007669"/>
    <property type="project" value="InterPro"/>
</dbReference>
<name>A0A381ZZX7_9ZZZZ</name>
<evidence type="ECO:0000313" key="1">
    <source>
        <dbReference type="EMBL" id="SVA94699.1"/>
    </source>
</evidence>
<dbReference type="CDD" id="cd00756">
    <property type="entry name" value="MoaE"/>
    <property type="match status" value="1"/>
</dbReference>
<dbReference type="PANTHER" id="PTHR23404">
    <property type="entry name" value="MOLYBDOPTERIN SYNTHASE RELATED"/>
    <property type="match status" value="1"/>
</dbReference>
<dbReference type="InterPro" id="IPR003448">
    <property type="entry name" value="Mopterin_biosynth_MoaE"/>
</dbReference>
<protein>
    <recommendedName>
        <fullName evidence="2">Molybdenum cofactor biosynthesis protein MoaE</fullName>
    </recommendedName>
</protein>
<gene>
    <name evidence="1" type="ORF">METZ01_LOCUS147553</name>
</gene>
<sequence length="139" mass="15865">MIIITENIINIQEHINESNDSSSGSLLIFCGTTRDNNLGKSVDYLEYESYIDMAKLKLKEIADFSISKWGLNNLKIIHRIGKIEISEISLLIIASSPHRNESFRAIEYIVSELKKTVPIWKKEYYSDGESWIGSPDNPN</sequence>
<dbReference type="EMBL" id="UINC01023303">
    <property type="protein sequence ID" value="SVA94699.1"/>
    <property type="molecule type" value="Genomic_DNA"/>
</dbReference>
<dbReference type="SUPFAM" id="SSF54690">
    <property type="entry name" value="Molybdopterin synthase subunit MoaE"/>
    <property type="match status" value="1"/>
</dbReference>
<dbReference type="Gene3D" id="3.90.1170.40">
    <property type="entry name" value="Molybdopterin biosynthesis MoaE subunit"/>
    <property type="match status" value="1"/>
</dbReference>
<accession>A0A381ZZX7</accession>
<dbReference type="InterPro" id="IPR036563">
    <property type="entry name" value="MoaE_sf"/>
</dbReference>